<evidence type="ECO:0000256" key="8">
    <source>
        <dbReference type="SAM" id="MobiDB-lite"/>
    </source>
</evidence>
<dbReference type="Pfam" id="PF05391">
    <property type="entry name" value="Lsm_interact"/>
    <property type="match status" value="1"/>
</dbReference>
<keyword evidence="11" id="KW-1185">Reference proteome</keyword>
<evidence type="ECO:0000256" key="2">
    <source>
        <dbReference type="ARBA" id="ARBA00022664"/>
    </source>
</evidence>
<evidence type="ECO:0000256" key="3">
    <source>
        <dbReference type="ARBA" id="ARBA00022737"/>
    </source>
</evidence>
<evidence type="ECO:0000313" key="11">
    <source>
        <dbReference type="Proteomes" id="UP000682877"/>
    </source>
</evidence>
<evidence type="ECO:0000256" key="1">
    <source>
        <dbReference type="ARBA" id="ARBA00004123"/>
    </source>
</evidence>
<keyword evidence="2" id="KW-0507">mRNA processing</keyword>
<dbReference type="InterPro" id="IPR011990">
    <property type="entry name" value="TPR-like_helical_dom_sf"/>
</dbReference>
<feature type="compositionally biased region" description="Basic and acidic residues" evidence="8">
    <location>
        <begin position="579"/>
        <end position="596"/>
    </location>
</feature>
<dbReference type="Pfam" id="PF00076">
    <property type="entry name" value="RRM_1"/>
    <property type="match status" value="1"/>
</dbReference>
<evidence type="ECO:0000313" key="10">
    <source>
        <dbReference type="EMBL" id="CAE6179332.1"/>
    </source>
</evidence>
<feature type="region of interest" description="Disordered" evidence="8">
    <location>
        <begin position="1"/>
        <end position="61"/>
    </location>
</feature>
<dbReference type="SMART" id="SM00386">
    <property type="entry name" value="HAT"/>
    <property type="match status" value="8"/>
</dbReference>
<reference evidence="10" key="1">
    <citation type="submission" date="2021-01" db="EMBL/GenBank/DDBJ databases">
        <authorList>
            <person name="Bezrukov I."/>
        </authorList>
    </citation>
    <scope>NUCLEOTIDE SEQUENCE</scope>
</reference>
<dbReference type="EMBL" id="LR999457">
    <property type="protein sequence ID" value="CAE6179332.1"/>
    <property type="molecule type" value="Genomic_DNA"/>
</dbReference>
<dbReference type="InterPro" id="IPR012677">
    <property type="entry name" value="Nucleotide-bd_a/b_plait_sf"/>
</dbReference>
<feature type="region of interest" description="Disordered" evidence="8">
    <location>
        <begin position="793"/>
        <end position="815"/>
    </location>
</feature>
<dbReference type="InterPro" id="IPR008669">
    <property type="entry name" value="LSM_interact"/>
</dbReference>
<dbReference type="Pfam" id="PF05843">
    <property type="entry name" value="Suf"/>
    <property type="match status" value="1"/>
</dbReference>
<comment type="subcellular location">
    <subcellularLocation>
        <location evidence="1">Nucleus</location>
    </subcellularLocation>
</comment>
<feature type="compositionally biased region" description="Polar residues" evidence="8">
    <location>
        <begin position="620"/>
        <end position="629"/>
    </location>
</feature>
<dbReference type="GO" id="GO:0005634">
    <property type="term" value="C:nucleus"/>
    <property type="evidence" value="ECO:0007669"/>
    <property type="project" value="UniProtKB-SubCell"/>
</dbReference>
<keyword evidence="6" id="KW-0539">Nucleus</keyword>
<evidence type="ECO:0000256" key="4">
    <source>
        <dbReference type="ARBA" id="ARBA00022884"/>
    </source>
</evidence>
<accession>A0A8S2ASG1</accession>
<dbReference type="GO" id="GO:0008380">
    <property type="term" value="P:RNA splicing"/>
    <property type="evidence" value="ECO:0007669"/>
    <property type="project" value="UniProtKB-KW"/>
</dbReference>
<dbReference type="PROSITE" id="PS50102">
    <property type="entry name" value="RRM"/>
    <property type="match status" value="1"/>
</dbReference>
<keyword evidence="4 7" id="KW-0694">RNA-binding</keyword>
<dbReference type="InterPro" id="IPR000504">
    <property type="entry name" value="RRM_dom"/>
</dbReference>
<dbReference type="InterPro" id="IPR008847">
    <property type="entry name" value="Suf"/>
</dbReference>
<organism evidence="10 11">
    <name type="scientific">Arabidopsis arenosa</name>
    <name type="common">Sand rock-cress</name>
    <name type="synonym">Cardaminopsis arenosa</name>
    <dbReference type="NCBI Taxonomy" id="38785"/>
    <lineage>
        <taxon>Eukaryota</taxon>
        <taxon>Viridiplantae</taxon>
        <taxon>Streptophyta</taxon>
        <taxon>Embryophyta</taxon>
        <taxon>Tracheophyta</taxon>
        <taxon>Spermatophyta</taxon>
        <taxon>Magnoliopsida</taxon>
        <taxon>eudicotyledons</taxon>
        <taxon>Gunneridae</taxon>
        <taxon>Pentapetalae</taxon>
        <taxon>rosids</taxon>
        <taxon>malvids</taxon>
        <taxon>Brassicales</taxon>
        <taxon>Brassicaceae</taxon>
        <taxon>Camelineae</taxon>
        <taxon>Arabidopsis</taxon>
    </lineage>
</organism>
<keyword evidence="3" id="KW-0677">Repeat</keyword>
<evidence type="ECO:0000256" key="7">
    <source>
        <dbReference type="PROSITE-ProRule" id="PRU00176"/>
    </source>
</evidence>
<feature type="domain" description="RRM" evidence="9">
    <location>
        <begin position="660"/>
        <end position="737"/>
    </location>
</feature>
<dbReference type="Gene3D" id="3.30.70.330">
    <property type="match status" value="1"/>
</dbReference>
<proteinExistence type="predicted"/>
<dbReference type="Gene3D" id="1.25.40.10">
    <property type="entry name" value="Tetratricopeptide repeat domain"/>
    <property type="match status" value="2"/>
</dbReference>
<dbReference type="SUPFAM" id="SSF48452">
    <property type="entry name" value="TPR-like"/>
    <property type="match status" value="1"/>
</dbReference>
<dbReference type="SUPFAM" id="SSF54928">
    <property type="entry name" value="RNA-binding domain, RBD"/>
    <property type="match status" value="1"/>
</dbReference>
<gene>
    <name evidence="10" type="ORF">AARE701A_LOCUS18585</name>
</gene>
<feature type="region of interest" description="Disordered" evidence="8">
    <location>
        <begin position="572"/>
        <end position="651"/>
    </location>
</feature>
<dbReference type="InterPro" id="IPR035979">
    <property type="entry name" value="RBD_domain_sf"/>
</dbReference>
<name>A0A8S2ASG1_ARAAE</name>
<evidence type="ECO:0000256" key="6">
    <source>
        <dbReference type="ARBA" id="ARBA00023242"/>
    </source>
</evidence>
<sequence>MMDDDTELVVSSSDHKMDDDASTENPAAPRPDPPSSDDSGESDSDSEDEAESNQQIQTLESDLSANPYNYDAYIQYIKLLRKTANLEKLRQAREAMSAIFPLSPSLWLEWARDEASLASSENVPEVVMLYERGLSDYQSVSLWCDYLSFLLEFDPSVRGYPSEGISKMRSLFERAIPAAGFHVTEGNRIWEGYREFEQGVLATIDEADLEERNKQIQRIRSIFHRHLSVPLENLSSTLIAYKAWELEQGIDLDIGSDDLSKVSHQVAAANKKAQQMYSERAHLEEHISNKDLSDTEKFQEFMNYIKFEKTSGDPTRVQAIYERAVAEYPVSSDLWIDYTIYLDKTLKVGKAITHAYSRATRSCPWIGDLWARYLLALERGSASEKEIYAIFEKSLQCTFSSFEEYLDLYLTRVDGLRRRMLSTRMVEALDYSLIKETFQQASDYLTPHMQNTDSLLHLHAYWANLELNIGKDLAGARGVWDSFLKKSGGMLAAWHAYIDMEVHLGHIKEARSIFRRCYTRKFDGTGSEDICKGWLRFEREHGDLEGFDLAVQKVMPRLEELQLIRLQQESTPVKPSAGLKEHNSQKSAGEKRKAEPNVEEESLAKRQKRKGQKEMDVGGQSATVPNTKNVKAENGKTADSNKEETEDAKPLKPKIYTDECTAFISNLSVKAQEEDIRKFFGDDGGVDSIRILHHKDTGKPRGLAYADFVDDEHLAAAIAKNRKIFFGKKISIARSNPKKGKKEFTRRGNDGSGNSKEPSLISEKAKAPLGGEMEDERQGNEVEVRGKNTFTVPRQVKPLGYTTPKPSADETPKSNDEFRNMFLKKDHFLKPEHYSMKVMKAMKKLKFWSRKKRKRKQACPSQPHHCSYEYSSAAAAAVLVEPTAPPLPFWFDESQSLGPPETSTFPWNTQLPHQQEETIVEATPLLLSQVSNLRIYQSYQQYMVPNPTSDVPIVEPATAKRSVGIFGCVIELSSSLVRCFIP</sequence>
<feature type="region of interest" description="Disordered" evidence="8">
    <location>
        <begin position="736"/>
        <end position="779"/>
    </location>
</feature>
<evidence type="ECO:0000259" key="9">
    <source>
        <dbReference type="PROSITE" id="PS50102"/>
    </source>
</evidence>
<dbReference type="Proteomes" id="UP000682877">
    <property type="component" value="Chromosome 7"/>
</dbReference>
<evidence type="ECO:0000256" key="5">
    <source>
        <dbReference type="ARBA" id="ARBA00023187"/>
    </source>
</evidence>
<dbReference type="GO" id="GO:0006397">
    <property type="term" value="P:mRNA processing"/>
    <property type="evidence" value="ECO:0007669"/>
    <property type="project" value="UniProtKB-KW"/>
</dbReference>
<dbReference type="GO" id="GO:0003723">
    <property type="term" value="F:RNA binding"/>
    <property type="evidence" value="ECO:0007669"/>
    <property type="project" value="UniProtKB-UniRule"/>
</dbReference>
<dbReference type="PANTHER" id="PTHR17204">
    <property type="entry name" value="PRE-MRNA PROCESSING PROTEIN PRP39-RELATED"/>
    <property type="match status" value="1"/>
</dbReference>
<dbReference type="PANTHER" id="PTHR17204:SF25">
    <property type="entry name" value="RRM DOMAIN-CONTAINING PROTEIN"/>
    <property type="match status" value="1"/>
</dbReference>
<keyword evidence="5" id="KW-0508">mRNA splicing</keyword>
<dbReference type="InterPro" id="IPR003107">
    <property type="entry name" value="HAT"/>
</dbReference>
<feature type="compositionally biased region" description="Basic and acidic residues" evidence="8">
    <location>
        <begin position="630"/>
        <end position="650"/>
    </location>
</feature>
<feature type="compositionally biased region" description="Acidic residues" evidence="8">
    <location>
        <begin position="38"/>
        <end position="51"/>
    </location>
</feature>
<dbReference type="SMART" id="SM00360">
    <property type="entry name" value="RRM"/>
    <property type="match status" value="1"/>
</dbReference>
<dbReference type="AlphaFoldDB" id="A0A8S2ASG1"/>
<protein>
    <recommendedName>
        <fullName evidence="9">RRM domain-containing protein</fullName>
    </recommendedName>
</protein>